<evidence type="ECO:0000259" key="1">
    <source>
        <dbReference type="Pfam" id="PF05272"/>
    </source>
</evidence>
<dbReference type="PANTHER" id="PTHR34985:SF1">
    <property type="entry name" value="SLR0554 PROTEIN"/>
    <property type="match status" value="1"/>
</dbReference>
<dbReference type="KEGG" id="gfu:KM031_10160"/>
<organism evidence="2 3">
    <name type="scientific">Gemmobacter fulvus</name>
    <dbReference type="NCBI Taxonomy" id="2840474"/>
    <lineage>
        <taxon>Bacteria</taxon>
        <taxon>Pseudomonadati</taxon>
        <taxon>Pseudomonadota</taxon>
        <taxon>Alphaproteobacteria</taxon>
        <taxon>Rhodobacterales</taxon>
        <taxon>Paracoccaceae</taxon>
        <taxon>Gemmobacter</taxon>
    </lineage>
</organism>
<evidence type="ECO:0000313" key="2">
    <source>
        <dbReference type="EMBL" id="QWK89234.1"/>
    </source>
</evidence>
<sequence>MQDDVPGWIENTGKAAPAKKGATVVDLEQHRARGQTALTGETRFDFEVEGVLRDRRQSVKRNLLSDNLELHGSHGVTVMTDDILSDIRFSLIWARNGQEPAKDKIADAISLIGRRNAYHPVRQYLDGLEWDGVARIDSWLIDYTGSEDTPLNRAIGRKVLCAAVRRARQPGCKFDHMLVLQGAQDLGKSSLLKALCNDPGWFTDQLEIGADPKVTIEKTSGAWVVEMAELDGLGKRDANRVKSFITTTHDRARLAFDRYPVTRGRQFVLFGTTNETTYLTDTTGNRRFWPVSVTQADAAGVRAIRDQIWAEAVAREPDEALWLDDADLKAAAAVVARAATDFGPWHEMLADRIPEGPMKIRAVDAWKIVGINADDVNGMDKRHHANMKAAMIGLGFEKKDKGLRFDGKSVAAWVRGESHEAPWWSSDQPNLPPSCYEGW</sequence>
<protein>
    <submittedName>
        <fullName evidence="2">Virulence-associated E family protein</fullName>
    </submittedName>
</protein>
<keyword evidence="3" id="KW-1185">Reference proteome</keyword>
<evidence type="ECO:0000313" key="3">
    <source>
        <dbReference type="Proteomes" id="UP000679352"/>
    </source>
</evidence>
<dbReference type="PANTHER" id="PTHR34985">
    <property type="entry name" value="SLR0554 PROTEIN"/>
    <property type="match status" value="1"/>
</dbReference>
<dbReference type="Pfam" id="PF05272">
    <property type="entry name" value="VapE-like_dom"/>
    <property type="match status" value="1"/>
</dbReference>
<dbReference type="InterPro" id="IPR027417">
    <property type="entry name" value="P-loop_NTPase"/>
</dbReference>
<name>A0A975P3Z5_9RHOB</name>
<reference evidence="2" key="1">
    <citation type="submission" date="2021-06" db="EMBL/GenBank/DDBJ databases">
        <title>Direct submission.</title>
        <authorList>
            <person name="Lee C.-S."/>
            <person name="Jin L."/>
        </authorList>
    </citation>
    <scope>NUCLEOTIDE SEQUENCE</scope>
    <source>
        <strain evidence="2">Con5</strain>
    </source>
</reference>
<dbReference type="InterPro" id="IPR007936">
    <property type="entry name" value="VapE-like_dom"/>
</dbReference>
<feature type="domain" description="Virulence-associated protein E-like" evidence="1">
    <location>
        <begin position="125"/>
        <end position="326"/>
    </location>
</feature>
<dbReference type="RefSeq" id="WP_215505752.1">
    <property type="nucleotide sequence ID" value="NZ_CP076361.1"/>
</dbReference>
<dbReference type="SUPFAM" id="SSF52540">
    <property type="entry name" value="P-loop containing nucleoside triphosphate hydrolases"/>
    <property type="match status" value="1"/>
</dbReference>
<dbReference type="AlphaFoldDB" id="A0A975P3Z5"/>
<dbReference type="EMBL" id="CP076361">
    <property type="protein sequence ID" value="QWK89234.1"/>
    <property type="molecule type" value="Genomic_DNA"/>
</dbReference>
<gene>
    <name evidence="2" type="ORF">KM031_10160</name>
</gene>
<dbReference type="Proteomes" id="UP000679352">
    <property type="component" value="Chromosome"/>
</dbReference>
<proteinExistence type="predicted"/>
<accession>A0A975P3Z5</accession>